<feature type="transmembrane region" description="Helical" evidence="9">
    <location>
        <begin position="85"/>
        <end position="107"/>
    </location>
</feature>
<comment type="similarity">
    <text evidence="2 8">Belongs to the MIP/aquaporin (TC 1.A.8) family.</text>
</comment>
<dbReference type="InterPro" id="IPR022357">
    <property type="entry name" value="MIP_CS"/>
</dbReference>
<evidence type="ECO:0000256" key="8">
    <source>
        <dbReference type="RuleBase" id="RU000477"/>
    </source>
</evidence>
<dbReference type="Proteomes" id="UP000070412">
    <property type="component" value="Unassembled WGS sequence"/>
</dbReference>
<dbReference type="OrthoDB" id="3222at2759"/>
<evidence type="ECO:0000256" key="7">
    <source>
        <dbReference type="ARBA" id="ARBA00045280"/>
    </source>
</evidence>
<feature type="transmembrane region" description="Helical" evidence="9">
    <location>
        <begin position="12"/>
        <end position="38"/>
    </location>
</feature>
<evidence type="ECO:0000256" key="3">
    <source>
        <dbReference type="ARBA" id="ARBA00022448"/>
    </source>
</evidence>
<dbReference type="GO" id="GO:0015250">
    <property type="term" value="F:water channel activity"/>
    <property type="evidence" value="ECO:0007669"/>
    <property type="project" value="TreeGrafter"/>
</dbReference>
<dbReference type="OMA" id="VMAVYWE"/>
<evidence type="ECO:0000256" key="2">
    <source>
        <dbReference type="ARBA" id="ARBA00006175"/>
    </source>
</evidence>
<reference evidence="12" key="1">
    <citation type="journal article" date="2020" name="PLoS Negl. Trop. Dis.">
        <title>High-quality nuclear genome for Sarcoptes scabiei-A critical resource for a neglected parasite.</title>
        <authorList>
            <person name="Korhonen P.K."/>
            <person name="Gasser R.B."/>
            <person name="Ma G."/>
            <person name="Wang T."/>
            <person name="Stroehlein A.J."/>
            <person name="Young N.D."/>
            <person name="Ang C.S."/>
            <person name="Fernando D.D."/>
            <person name="Lu H.C."/>
            <person name="Taylor S."/>
            <person name="Reynolds S.L."/>
            <person name="Mofiz E."/>
            <person name="Najaraj S.H."/>
            <person name="Gowda H."/>
            <person name="Madugundu A."/>
            <person name="Renuse S."/>
            <person name="Holt D."/>
            <person name="Pandey A."/>
            <person name="Papenfuss A.T."/>
            <person name="Fischer K."/>
        </authorList>
    </citation>
    <scope>NUCLEOTIDE SEQUENCE [LARGE SCALE GENOMIC DNA]</scope>
</reference>
<dbReference type="AlphaFoldDB" id="A0A834R9C1"/>
<keyword evidence="12" id="KW-1185">Reference proteome</keyword>
<dbReference type="InterPro" id="IPR000425">
    <property type="entry name" value="MIP"/>
</dbReference>
<feature type="transmembrane region" description="Helical" evidence="9">
    <location>
        <begin position="174"/>
        <end position="193"/>
    </location>
</feature>
<evidence type="ECO:0000313" key="12">
    <source>
        <dbReference type="Proteomes" id="UP000070412"/>
    </source>
</evidence>
<evidence type="ECO:0000313" key="11">
    <source>
        <dbReference type="EnsemblMetazoa" id="KAF7492617.1"/>
    </source>
</evidence>
<dbReference type="SUPFAM" id="SSF81338">
    <property type="entry name" value="Aquaporin-like"/>
    <property type="match status" value="1"/>
</dbReference>
<evidence type="ECO:0000256" key="6">
    <source>
        <dbReference type="ARBA" id="ARBA00023136"/>
    </source>
</evidence>
<dbReference type="Gene3D" id="1.20.1080.10">
    <property type="entry name" value="Glycerol uptake facilitator protein"/>
    <property type="match status" value="1"/>
</dbReference>
<dbReference type="Pfam" id="PF00230">
    <property type="entry name" value="MIP"/>
    <property type="match status" value="1"/>
</dbReference>
<dbReference type="PANTHER" id="PTHR43829">
    <property type="entry name" value="AQUAPORIN OR AQUAGLYCEROPORIN RELATED"/>
    <property type="match status" value="1"/>
</dbReference>
<dbReference type="EMBL" id="WVUK01000056">
    <property type="protein sequence ID" value="KAF7492617.1"/>
    <property type="molecule type" value="Genomic_DNA"/>
</dbReference>
<dbReference type="GO" id="GO:0015254">
    <property type="term" value="F:glycerol channel activity"/>
    <property type="evidence" value="ECO:0007669"/>
    <property type="project" value="TreeGrafter"/>
</dbReference>
<dbReference type="PROSITE" id="PS00221">
    <property type="entry name" value="MIP"/>
    <property type="match status" value="1"/>
</dbReference>
<comment type="subcellular location">
    <subcellularLocation>
        <location evidence="1">Membrane</location>
        <topology evidence="1">Multi-pass membrane protein</topology>
    </subcellularLocation>
</comment>
<gene>
    <name evidence="10" type="ORF">SSS_3853</name>
</gene>
<organism evidence="10">
    <name type="scientific">Sarcoptes scabiei</name>
    <name type="common">Itch mite</name>
    <name type="synonym">Acarus scabiei</name>
    <dbReference type="NCBI Taxonomy" id="52283"/>
    <lineage>
        <taxon>Eukaryota</taxon>
        <taxon>Metazoa</taxon>
        <taxon>Ecdysozoa</taxon>
        <taxon>Arthropoda</taxon>
        <taxon>Chelicerata</taxon>
        <taxon>Arachnida</taxon>
        <taxon>Acari</taxon>
        <taxon>Acariformes</taxon>
        <taxon>Sarcoptiformes</taxon>
        <taxon>Astigmata</taxon>
        <taxon>Psoroptidia</taxon>
        <taxon>Sarcoptoidea</taxon>
        <taxon>Sarcoptidae</taxon>
        <taxon>Sarcoptinae</taxon>
        <taxon>Sarcoptes</taxon>
    </lineage>
</organism>
<proteinExistence type="inferred from homology"/>
<keyword evidence="6 9" id="KW-0472">Membrane</keyword>
<feature type="transmembrane region" description="Helical" evidence="9">
    <location>
        <begin position="228"/>
        <end position="248"/>
    </location>
</feature>
<accession>A0A834R9C1</accession>
<keyword evidence="5 9" id="KW-1133">Transmembrane helix</keyword>
<dbReference type="PROSITE" id="PS51257">
    <property type="entry name" value="PROKAR_LIPOPROTEIN"/>
    <property type="match status" value="1"/>
</dbReference>
<dbReference type="PRINTS" id="PR00783">
    <property type="entry name" value="MINTRINSICP"/>
</dbReference>
<name>A0A834R9C1_SARSC</name>
<sequence>MRKIQNFFKESIFEMIGTAILMLFGISGCACSVLTHSSSNFPCAIAYGFGLILAAIFAGPVSGAHINPAVSLSFSVIGKLKWNKLFHYIIAQYIGSFIGSLLAWTIYHESIEAFDKIVNNATSPSLQTASIFITLPSPYISLVPAIFDQILSTGLLVFGVLFVSDQIHSPSLKLLQALINGSLLMALIFGFGYNCGAILNPARDLAPRIVLWLVGYDHLVFEPLNYNFWWAVGIIAPHIGAILGALLYHFLAQMRDSYVDDQSINQSDALDHTQPRANQIHLQHNKFNMENRI</sequence>
<dbReference type="InterPro" id="IPR023271">
    <property type="entry name" value="Aquaporin-like"/>
</dbReference>
<comment type="function">
    <text evidence="7">Aquaglyceroporin that may modulate the water content and osmolytes during anhydrobiosis.</text>
</comment>
<evidence type="ECO:0000256" key="4">
    <source>
        <dbReference type="ARBA" id="ARBA00022692"/>
    </source>
</evidence>
<feature type="transmembrane region" description="Helical" evidence="9">
    <location>
        <begin position="44"/>
        <end position="64"/>
    </location>
</feature>
<dbReference type="GO" id="GO:0005886">
    <property type="term" value="C:plasma membrane"/>
    <property type="evidence" value="ECO:0007669"/>
    <property type="project" value="TreeGrafter"/>
</dbReference>
<dbReference type="EnsemblMetazoa" id="SSS_3853s_mrna">
    <property type="protein sequence ID" value="KAF7492617.1"/>
    <property type="gene ID" value="SSS_3853"/>
</dbReference>
<dbReference type="InterPro" id="IPR050363">
    <property type="entry name" value="MIP/Aquaporin"/>
</dbReference>
<keyword evidence="3 8" id="KW-0813">Transport</keyword>
<feature type="transmembrane region" description="Helical" evidence="9">
    <location>
        <begin position="139"/>
        <end position="162"/>
    </location>
</feature>
<evidence type="ECO:0000256" key="9">
    <source>
        <dbReference type="SAM" id="Phobius"/>
    </source>
</evidence>
<evidence type="ECO:0000256" key="1">
    <source>
        <dbReference type="ARBA" id="ARBA00004141"/>
    </source>
</evidence>
<protein>
    <submittedName>
        <fullName evidence="10">Aquaporin-10</fullName>
    </submittedName>
</protein>
<evidence type="ECO:0000256" key="5">
    <source>
        <dbReference type="ARBA" id="ARBA00022989"/>
    </source>
</evidence>
<keyword evidence="4 8" id="KW-0812">Transmembrane</keyword>
<reference evidence="11" key="3">
    <citation type="submission" date="2022-06" db="UniProtKB">
        <authorList>
            <consortium name="EnsemblMetazoa"/>
        </authorList>
    </citation>
    <scope>IDENTIFICATION</scope>
</reference>
<evidence type="ECO:0000313" key="10">
    <source>
        <dbReference type="EMBL" id="KAF7492617.1"/>
    </source>
</evidence>
<dbReference type="PANTHER" id="PTHR43829:SF9">
    <property type="entry name" value="AQUAPORIN-9"/>
    <property type="match status" value="1"/>
</dbReference>
<reference evidence="10" key="2">
    <citation type="submission" date="2020-01" db="EMBL/GenBank/DDBJ databases">
        <authorList>
            <person name="Korhonen P.K.K."/>
            <person name="Guangxu M.G."/>
            <person name="Wang T.W."/>
            <person name="Stroehlein A.J.S."/>
            <person name="Young N.D."/>
            <person name="Ang C.-S.A."/>
            <person name="Fernando D.W.F."/>
            <person name="Lu H.L."/>
            <person name="Taylor S.T."/>
            <person name="Ehtesham M.E.M."/>
            <person name="Najaraj S.H.N."/>
            <person name="Harsha G.H.G."/>
            <person name="Madugundu A.M."/>
            <person name="Renuse S.R."/>
            <person name="Holt D.H."/>
            <person name="Pandey A.P."/>
            <person name="Papenfuss A.P."/>
            <person name="Gasser R.B.G."/>
            <person name="Fischer K.F."/>
        </authorList>
    </citation>
    <scope>NUCLEOTIDE SEQUENCE</scope>
    <source>
        <strain evidence="10">SSS_KF_BRIS2020</strain>
    </source>
</reference>